<dbReference type="InterPro" id="IPR001251">
    <property type="entry name" value="CRAL-TRIO_dom"/>
</dbReference>
<dbReference type="PROSITE" id="PS50191">
    <property type="entry name" value="CRAL_TRIO"/>
    <property type="match status" value="1"/>
</dbReference>
<dbReference type="Gene3D" id="3.40.525.10">
    <property type="entry name" value="CRAL-TRIO lipid binding domain"/>
    <property type="match status" value="1"/>
</dbReference>
<organism evidence="2 3">
    <name type="scientific">Pristionchus entomophagus</name>
    <dbReference type="NCBI Taxonomy" id="358040"/>
    <lineage>
        <taxon>Eukaryota</taxon>
        <taxon>Metazoa</taxon>
        <taxon>Ecdysozoa</taxon>
        <taxon>Nematoda</taxon>
        <taxon>Chromadorea</taxon>
        <taxon>Rhabditida</taxon>
        <taxon>Rhabditina</taxon>
        <taxon>Diplogasteromorpha</taxon>
        <taxon>Diplogasteroidea</taxon>
        <taxon>Neodiplogasteridae</taxon>
        <taxon>Pristionchus</taxon>
    </lineage>
</organism>
<dbReference type="EMBL" id="BTSX01000001">
    <property type="protein sequence ID" value="GMS80170.1"/>
    <property type="molecule type" value="Genomic_DNA"/>
</dbReference>
<evidence type="ECO:0000259" key="1">
    <source>
        <dbReference type="PROSITE" id="PS50191"/>
    </source>
</evidence>
<dbReference type="SUPFAM" id="SSF52087">
    <property type="entry name" value="CRAL/TRIO domain"/>
    <property type="match status" value="1"/>
</dbReference>
<dbReference type="Proteomes" id="UP001432027">
    <property type="component" value="Unassembled WGS sequence"/>
</dbReference>
<keyword evidence="3" id="KW-1185">Reference proteome</keyword>
<sequence>MIRIDPYPQEIIDRAKRIQSAISLPPSLDSVFFIARMLRATDDETEVCRLINEILVHRSLLGYSEEKEEGIYDTLFPHVYHRFSVSKLGDSPVSGNLHVFVQRMKDVHLRDILSTTPASQVLHAYMALQEIFGRTIVSTEKKTGLNLTEFLNPLSANCKIAKMIVSLWAEYFSETLVRILIVNSPGIISIMWQITRHIVDARTANRLVFLSNVDQLKEYLEPSV</sequence>
<name>A0AAV5SCM6_9BILA</name>
<accession>A0AAV5SCM6</accession>
<reference evidence="2" key="1">
    <citation type="submission" date="2023-10" db="EMBL/GenBank/DDBJ databases">
        <title>Genome assembly of Pristionchus species.</title>
        <authorList>
            <person name="Yoshida K."/>
            <person name="Sommer R.J."/>
        </authorList>
    </citation>
    <scope>NUCLEOTIDE SEQUENCE</scope>
    <source>
        <strain evidence="2">RS0144</strain>
    </source>
</reference>
<evidence type="ECO:0000313" key="3">
    <source>
        <dbReference type="Proteomes" id="UP001432027"/>
    </source>
</evidence>
<dbReference type="Pfam" id="PF00650">
    <property type="entry name" value="CRAL_TRIO"/>
    <property type="match status" value="1"/>
</dbReference>
<protein>
    <recommendedName>
        <fullName evidence="1">CRAL-TRIO domain-containing protein</fullName>
    </recommendedName>
</protein>
<evidence type="ECO:0000313" key="2">
    <source>
        <dbReference type="EMBL" id="GMS80170.1"/>
    </source>
</evidence>
<dbReference type="InterPro" id="IPR036865">
    <property type="entry name" value="CRAL-TRIO_dom_sf"/>
</dbReference>
<gene>
    <name evidence="2" type="ORF">PENTCL1PPCAC_2345</name>
</gene>
<dbReference type="CDD" id="cd00170">
    <property type="entry name" value="SEC14"/>
    <property type="match status" value="1"/>
</dbReference>
<dbReference type="AlphaFoldDB" id="A0AAV5SCM6"/>
<feature type="domain" description="CRAL-TRIO" evidence="1">
    <location>
        <begin position="68"/>
        <end position="224"/>
    </location>
</feature>
<comment type="caution">
    <text evidence="2">The sequence shown here is derived from an EMBL/GenBank/DDBJ whole genome shotgun (WGS) entry which is preliminary data.</text>
</comment>
<proteinExistence type="predicted"/>
<feature type="non-terminal residue" evidence="2">
    <location>
        <position position="224"/>
    </location>
</feature>